<evidence type="ECO:0000313" key="2">
    <source>
        <dbReference type="Proteomes" id="UP000257144"/>
    </source>
</evidence>
<dbReference type="EMBL" id="QNQT01000005">
    <property type="protein sequence ID" value="RDU36564.1"/>
    <property type="molecule type" value="Genomic_DNA"/>
</dbReference>
<accession>A0A3D8GQ00</accession>
<reference evidence="1 2" key="1">
    <citation type="submission" date="2018-07" db="EMBL/GenBank/DDBJ databases">
        <title>Bacillus sp. YLB-04 draft genome sequence.</title>
        <authorList>
            <person name="Yu L."/>
            <person name="Tang X."/>
        </authorList>
    </citation>
    <scope>NUCLEOTIDE SEQUENCE [LARGE SCALE GENOMIC DNA]</scope>
    <source>
        <strain evidence="1 2">YLB-04</strain>
    </source>
</reference>
<organism evidence="1 2">
    <name type="scientific">Neobacillus piezotolerans</name>
    <dbReference type="NCBI Taxonomy" id="2259171"/>
    <lineage>
        <taxon>Bacteria</taxon>
        <taxon>Bacillati</taxon>
        <taxon>Bacillota</taxon>
        <taxon>Bacilli</taxon>
        <taxon>Bacillales</taxon>
        <taxon>Bacillaceae</taxon>
        <taxon>Neobacillus</taxon>
    </lineage>
</organism>
<protein>
    <submittedName>
        <fullName evidence="1">Uncharacterized protein</fullName>
    </submittedName>
</protein>
<keyword evidence="2" id="KW-1185">Reference proteome</keyword>
<dbReference type="RefSeq" id="WP_115452557.1">
    <property type="nucleotide sequence ID" value="NZ_QNQT01000005.1"/>
</dbReference>
<sequence length="86" mass="9968">MDTVILVTYKIPGMPMPIKIASTIEPNKEQIYHKLTELVKENNIEGEIHFRKLLVEKENSMYIFGLGEKKCMVLVEKLAKIKEFDS</sequence>
<gene>
    <name evidence="1" type="ORF">DRW41_13650</name>
</gene>
<dbReference type="OrthoDB" id="2881741at2"/>
<dbReference type="Proteomes" id="UP000257144">
    <property type="component" value="Unassembled WGS sequence"/>
</dbReference>
<proteinExistence type="predicted"/>
<comment type="caution">
    <text evidence="1">The sequence shown here is derived from an EMBL/GenBank/DDBJ whole genome shotgun (WGS) entry which is preliminary data.</text>
</comment>
<name>A0A3D8GQ00_9BACI</name>
<evidence type="ECO:0000313" key="1">
    <source>
        <dbReference type="EMBL" id="RDU36564.1"/>
    </source>
</evidence>
<dbReference type="AlphaFoldDB" id="A0A3D8GQ00"/>